<name>A0ABD0LN61_9CAEN</name>
<protein>
    <submittedName>
        <fullName evidence="2">Uncharacterized protein</fullName>
    </submittedName>
</protein>
<organism evidence="2 3">
    <name type="scientific">Batillaria attramentaria</name>
    <dbReference type="NCBI Taxonomy" id="370345"/>
    <lineage>
        <taxon>Eukaryota</taxon>
        <taxon>Metazoa</taxon>
        <taxon>Spiralia</taxon>
        <taxon>Lophotrochozoa</taxon>
        <taxon>Mollusca</taxon>
        <taxon>Gastropoda</taxon>
        <taxon>Caenogastropoda</taxon>
        <taxon>Sorbeoconcha</taxon>
        <taxon>Cerithioidea</taxon>
        <taxon>Batillariidae</taxon>
        <taxon>Batillaria</taxon>
    </lineage>
</organism>
<feature type="region of interest" description="Disordered" evidence="1">
    <location>
        <begin position="1"/>
        <end position="32"/>
    </location>
</feature>
<accession>A0ABD0LN61</accession>
<sequence>MTPPPSPPTDDPNTQREQLSEQLSAPGGFSAMQTPAEGAALASIAVKPELQIFIRKITFDSNVCCSHGQEKVGREGLAAPTAASRVTWQCFITDRKANTCSELVPSQLLVYGPLTPIRRLGMWTDLLPPALLFAKSPIPPVSDATRVLLLYLQVQTAPVWSSSFVILNCIVRFGI</sequence>
<gene>
    <name evidence="2" type="ORF">BaRGS_00007771</name>
</gene>
<evidence type="ECO:0000256" key="1">
    <source>
        <dbReference type="SAM" id="MobiDB-lite"/>
    </source>
</evidence>
<dbReference type="Proteomes" id="UP001519460">
    <property type="component" value="Unassembled WGS sequence"/>
</dbReference>
<evidence type="ECO:0000313" key="2">
    <source>
        <dbReference type="EMBL" id="KAK7500891.1"/>
    </source>
</evidence>
<evidence type="ECO:0000313" key="3">
    <source>
        <dbReference type="Proteomes" id="UP001519460"/>
    </source>
</evidence>
<dbReference type="AlphaFoldDB" id="A0ABD0LN61"/>
<proteinExistence type="predicted"/>
<reference evidence="2 3" key="1">
    <citation type="journal article" date="2023" name="Sci. Data">
        <title>Genome assembly of the Korean intertidal mud-creeper Batillaria attramentaria.</title>
        <authorList>
            <person name="Patra A.K."/>
            <person name="Ho P.T."/>
            <person name="Jun S."/>
            <person name="Lee S.J."/>
            <person name="Kim Y."/>
            <person name="Won Y.J."/>
        </authorList>
    </citation>
    <scope>NUCLEOTIDE SEQUENCE [LARGE SCALE GENOMIC DNA]</scope>
    <source>
        <strain evidence="2">Wonlab-2016</strain>
    </source>
</reference>
<keyword evidence="3" id="KW-1185">Reference proteome</keyword>
<comment type="caution">
    <text evidence="2">The sequence shown here is derived from an EMBL/GenBank/DDBJ whole genome shotgun (WGS) entry which is preliminary data.</text>
</comment>
<dbReference type="EMBL" id="JACVVK020000034">
    <property type="protein sequence ID" value="KAK7500891.1"/>
    <property type="molecule type" value="Genomic_DNA"/>
</dbReference>
<feature type="compositionally biased region" description="Pro residues" evidence="1">
    <location>
        <begin position="1"/>
        <end position="10"/>
    </location>
</feature>